<feature type="compositionally biased region" description="Basic residues" evidence="1">
    <location>
        <begin position="895"/>
        <end position="904"/>
    </location>
</feature>
<accession>A0A0S4JD07</accession>
<keyword evidence="3" id="KW-1185">Reference proteome</keyword>
<evidence type="ECO:0000313" key="2">
    <source>
        <dbReference type="EMBL" id="CUG88022.1"/>
    </source>
</evidence>
<dbReference type="EMBL" id="CYKH01001609">
    <property type="protein sequence ID" value="CUG88022.1"/>
    <property type="molecule type" value="Genomic_DNA"/>
</dbReference>
<feature type="region of interest" description="Disordered" evidence="1">
    <location>
        <begin position="57"/>
        <end position="81"/>
    </location>
</feature>
<feature type="compositionally biased region" description="Low complexity" evidence="1">
    <location>
        <begin position="57"/>
        <end position="77"/>
    </location>
</feature>
<feature type="compositionally biased region" description="Gly residues" evidence="1">
    <location>
        <begin position="959"/>
        <end position="970"/>
    </location>
</feature>
<reference evidence="3" key="1">
    <citation type="submission" date="2015-09" db="EMBL/GenBank/DDBJ databases">
        <authorList>
            <consortium name="Pathogen Informatics"/>
        </authorList>
    </citation>
    <scope>NUCLEOTIDE SEQUENCE [LARGE SCALE GENOMIC DNA]</scope>
    <source>
        <strain evidence="3">Lake Konstanz</strain>
    </source>
</reference>
<dbReference type="AlphaFoldDB" id="A0A0S4JD07"/>
<feature type="region of interest" description="Disordered" evidence="1">
    <location>
        <begin position="1053"/>
        <end position="1080"/>
    </location>
</feature>
<evidence type="ECO:0000256" key="1">
    <source>
        <dbReference type="SAM" id="MobiDB-lite"/>
    </source>
</evidence>
<name>A0A0S4JD07_BODSA</name>
<feature type="region of interest" description="Disordered" evidence="1">
    <location>
        <begin position="984"/>
        <end position="1019"/>
    </location>
</feature>
<feature type="compositionally biased region" description="Polar residues" evidence="1">
    <location>
        <begin position="926"/>
        <end position="943"/>
    </location>
</feature>
<feature type="compositionally biased region" description="Low complexity" evidence="1">
    <location>
        <begin position="148"/>
        <end position="192"/>
    </location>
</feature>
<feature type="compositionally biased region" description="Low complexity" evidence="1">
    <location>
        <begin position="334"/>
        <end position="347"/>
    </location>
</feature>
<dbReference type="Proteomes" id="UP000051952">
    <property type="component" value="Unassembled WGS sequence"/>
</dbReference>
<feature type="region of interest" description="Disordered" evidence="1">
    <location>
        <begin position="838"/>
        <end position="864"/>
    </location>
</feature>
<feature type="compositionally biased region" description="Low complexity" evidence="1">
    <location>
        <begin position="987"/>
        <end position="999"/>
    </location>
</feature>
<feature type="region of interest" description="Disordered" evidence="1">
    <location>
        <begin position="895"/>
        <end position="972"/>
    </location>
</feature>
<feature type="region of interest" description="Disordered" evidence="1">
    <location>
        <begin position="1"/>
        <end position="30"/>
    </location>
</feature>
<feature type="region of interest" description="Disordered" evidence="1">
    <location>
        <begin position="334"/>
        <end position="389"/>
    </location>
</feature>
<evidence type="ECO:0000313" key="3">
    <source>
        <dbReference type="Proteomes" id="UP000051952"/>
    </source>
</evidence>
<feature type="region of interest" description="Disordered" evidence="1">
    <location>
        <begin position="458"/>
        <end position="527"/>
    </location>
</feature>
<sequence length="1080" mass="114759">MDGHTSPARRVGSPNKTSINQRKSAHSADLDAMRKRLANLAAQPSAGTRTQRLFLGRRSQGASSAAQPAAAAPAQRGISPRATNCTGMAIAGTDSLLEEATVVRMLDAAREDPSLLVTNRPSSRNSGGGGSRQSSRNGGQRRVGGLVGATTTTSSPHSSVTTAPTGLQSMTTAPPSTSASPRPTAGGTTTTVVPPSLSSQQHLVISPQTFLALFRAQAVSIRLYQYVQHVWPAASANVVKAKRNLHRVELVKTLNRLEHDAISLPVTADRMTAERRTVLGRDIGKGIFHSNIFLSQHCDLDPRHAYLKRREKFLDDVEDTVRFLVTWEERSGGASVTTSAGGRRVVSPGGGGGRSGSRGKTSAGAGSSGSGGNRAKGPRVVSPPPPARKASFVLTSTLAARRVSRRNSLRALQKDSSSSLGSTNNRFTGVLDVNAIKQKRYPAQDVVDNMKRYKMALANASARRGGRGGAGASPSPRRRSESPTRGTRRTTASVVMSPTKENAELGGSPTHRHSTASARGGGGDMNNTGVSWVNDDMFEFLSPLTPGTRVDRTRWADITEGVFEAGGDMNNTGVSWVNDDMFEFLSPLTPGTRVDRTRWADITEGVFEASLVAAGATNRHHHHHNQHAMQDSHHITSASTSLTSHDDGVGLHTLRAAGAVVMATIHNNSKHPTLTPPQVDMLPEFGNGNDRTAKLLRLLEEMPSTSYLSRTRHVVAPQQQQPRSIFPGGRSTALGVSHITTRSNASSSRATVVLAPLPREVQIAASRLGTDATSTVLDGLLVRERNVQEGYEQQNKDVKFWFGRDKDTTSGGLQHQQGNRLPLDRMTASLRMRQLSPVQESKMDDRGLIDGRPAVGGGDEQTELSRDLQREGIMYSTERIVQVRKAAALAEVKDMHKRRNRRIGGARGGLLSSQVSDDGNGDVTGMATSGVDQQQRSVANNGGTTSGRGGDNVTPLTSGLGGGGGGGGGASVSKRKLAAISEYHGPNHSVNKSGSSSSVAGGGEHGGAHLITSTPPIPNPERLRELLSTVFVRGGNVKSYTKKLEREATLGLKKPDLRHSHKDRLGGGSVPRSVLKVDKH</sequence>
<proteinExistence type="predicted"/>
<protein>
    <submittedName>
        <fullName evidence="2">Uncharacterized protein</fullName>
    </submittedName>
</protein>
<organism evidence="2 3">
    <name type="scientific">Bodo saltans</name>
    <name type="common">Flagellated protozoan</name>
    <dbReference type="NCBI Taxonomy" id="75058"/>
    <lineage>
        <taxon>Eukaryota</taxon>
        <taxon>Discoba</taxon>
        <taxon>Euglenozoa</taxon>
        <taxon>Kinetoplastea</taxon>
        <taxon>Metakinetoplastina</taxon>
        <taxon>Eubodonida</taxon>
        <taxon>Bodonidae</taxon>
        <taxon>Bodo</taxon>
    </lineage>
</organism>
<dbReference type="VEuPathDB" id="TriTrypDB:BSAL_01495"/>
<feature type="region of interest" description="Disordered" evidence="1">
    <location>
        <begin position="113"/>
        <end position="192"/>
    </location>
</feature>
<gene>
    <name evidence="2" type="ORF">BSAL_01495</name>
</gene>